<feature type="transmembrane region" description="Helical" evidence="5">
    <location>
        <begin position="422"/>
        <end position="443"/>
    </location>
</feature>
<name>A0ABP0TI85_9BRYO</name>
<evidence type="ECO:0008006" key="10">
    <source>
        <dbReference type="Google" id="ProtNLM"/>
    </source>
</evidence>
<protein>
    <recommendedName>
        <fullName evidence="10">Nodulin-like domain-containing protein</fullName>
    </recommendedName>
</protein>
<evidence type="ECO:0000313" key="8">
    <source>
        <dbReference type="EMBL" id="CAK9196749.1"/>
    </source>
</evidence>
<feature type="transmembrane region" description="Helical" evidence="5">
    <location>
        <begin position="329"/>
        <end position="350"/>
    </location>
</feature>
<dbReference type="CDD" id="cd17354">
    <property type="entry name" value="MFS_Mch1p_like"/>
    <property type="match status" value="1"/>
</dbReference>
<keyword evidence="2 5" id="KW-0812">Transmembrane</keyword>
<sequence length="585" mass="64181">MPGDYSSYRGISKKWVGLVTAIWVQAISGNNYTFANYSAALKTVMQYNQRQLNSLGVAKDVGKSFGLLAGFLADYLPTWAILLIGAIEGFLGYGAQYLVVSQRISPLPFWQMALALCFGGNSTTWMNTAVLVTCMRNFPRSRGNVTGILKGYVGLSTAIFTELCSSLFTSEASAFLLLLTFLPAIVCLVAIAFLSEVPPSSTKEEDTLEYSSFTILNSISMALAFYLLTFTLIGKFFIISSFANKLFAGVLLLFLVAPLVVPIQLLYSKYMRNWSSAAQQSQGDKMRIPLLLEDDQQKDEPQEGGKKWRVPPALGEDHTLLDALQTIDFWLLFFTFLCGVGTGITAINNLGQIGQAQGYSDVSLFISFISIWGFFGRIGAGAISEYYVRKAAVPRPVWMVLSQLLMLVGYILFATAAPGSLYVGSIVVGICYGVQISITVPTASELFGLQHFGIMYNFIILNLPLGSFLFSGLLAGWLYDREASRTPQQGHGKNWVLMKSIGTSSKEFFFSSVVSEWGSSSAEEPQNCTGAHCFFSVFMIMAGMCAIGIVLNVILILRIRPLYQSLYGPNGKIERKKLLSPPTRT</sequence>
<dbReference type="InterPro" id="IPR010658">
    <property type="entry name" value="Nodulin-like"/>
</dbReference>
<keyword evidence="9" id="KW-1185">Reference proteome</keyword>
<keyword evidence="4 5" id="KW-0472">Membrane</keyword>
<evidence type="ECO:0000313" key="9">
    <source>
        <dbReference type="Proteomes" id="UP001497512"/>
    </source>
</evidence>
<proteinExistence type="predicted"/>
<evidence type="ECO:0000256" key="2">
    <source>
        <dbReference type="ARBA" id="ARBA00022692"/>
    </source>
</evidence>
<dbReference type="InterPro" id="IPR056555">
    <property type="entry name" value="NFD4_C"/>
</dbReference>
<evidence type="ECO:0000259" key="7">
    <source>
        <dbReference type="Pfam" id="PF23262"/>
    </source>
</evidence>
<dbReference type="Proteomes" id="UP001497512">
    <property type="component" value="Chromosome 11"/>
</dbReference>
<dbReference type="SUPFAM" id="SSF103473">
    <property type="entry name" value="MFS general substrate transporter"/>
    <property type="match status" value="1"/>
</dbReference>
<evidence type="ECO:0000256" key="1">
    <source>
        <dbReference type="ARBA" id="ARBA00004141"/>
    </source>
</evidence>
<feature type="transmembrane region" description="Helical" evidence="5">
    <location>
        <begin position="455"/>
        <end position="479"/>
    </location>
</feature>
<accession>A0ABP0TI85</accession>
<feature type="domain" description="Nodulin-like" evidence="6">
    <location>
        <begin position="14"/>
        <end position="263"/>
    </location>
</feature>
<feature type="transmembrane region" description="Helical" evidence="5">
    <location>
        <begin position="215"/>
        <end position="240"/>
    </location>
</feature>
<feature type="transmembrane region" description="Helical" evidence="5">
    <location>
        <begin position="534"/>
        <end position="557"/>
    </location>
</feature>
<feature type="transmembrane region" description="Helical" evidence="5">
    <location>
        <begin position="362"/>
        <end position="384"/>
    </location>
</feature>
<organism evidence="8 9">
    <name type="scientific">Sphagnum troendelagicum</name>
    <dbReference type="NCBI Taxonomy" id="128251"/>
    <lineage>
        <taxon>Eukaryota</taxon>
        <taxon>Viridiplantae</taxon>
        <taxon>Streptophyta</taxon>
        <taxon>Embryophyta</taxon>
        <taxon>Bryophyta</taxon>
        <taxon>Sphagnophytina</taxon>
        <taxon>Sphagnopsida</taxon>
        <taxon>Sphagnales</taxon>
        <taxon>Sphagnaceae</taxon>
        <taxon>Sphagnum</taxon>
    </lineage>
</organism>
<evidence type="ECO:0000259" key="6">
    <source>
        <dbReference type="Pfam" id="PF06813"/>
    </source>
</evidence>
<feature type="transmembrane region" description="Helical" evidence="5">
    <location>
        <begin position="396"/>
        <end position="416"/>
    </location>
</feature>
<feature type="transmembrane region" description="Helical" evidence="5">
    <location>
        <begin position="174"/>
        <end position="194"/>
    </location>
</feature>
<dbReference type="Pfam" id="PF23262">
    <property type="entry name" value="NFD4_C"/>
    <property type="match status" value="1"/>
</dbReference>
<keyword evidence="3 5" id="KW-1133">Transmembrane helix</keyword>
<dbReference type="Pfam" id="PF06813">
    <property type="entry name" value="Nodulin-like"/>
    <property type="match status" value="1"/>
</dbReference>
<feature type="domain" description="NFD4 C-terminal" evidence="7">
    <location>
        <begin position="324"/>
        <end position="484"/>
    </location>
</feature>
<dbReference type="EMBL" id="OZ019903">
    <property type="protein sequence ID" value="CAK9196749.1"/>
    <property type="molecule type" value="Genomic_DNA"/>
</dbReference>
<feature type="transmembrane region" description="Helical" evidence="5">
    <location>
        <begin position="246"/>
        <end position="267"/>
    </location>
</feature>
<evidence type="ECO:0000256" key="4">
    <source>
        <dbReference type="ARBA" id="ARBA00023136"/>
    </source>
</evidence>
<feature type="transmembrane region" description="Helical" evidence="5">
    <location>
        <begin position="107"/>
        <end position="135"/>
    </location>
</feature>
<comment type="subcellular location">
    <subcellularLocation>
        <location evidence="1">Membrane</location>
        <topology evidence="1">Multi-pass membrane protein</topology>
    </subcellularLocation>
</comment>
<evidence type="ECO:0000256" key="3">
    <source>
        <dbReference type="ARBA" id="ARBA00022989"/>
    </source>
</evidence>
<evidence type="ECO:0000256" key="5">
    <source>
        <dbReference type="SAM" id="Phobius"/>
    </source>
</evidence>
<dbReference type="PANTHER" id="PTHR21576">
    <property type="entry name" value="UNCHARACTERIZED NODULIN-LIKE PROTEIN"/>
    <property type="match status" value="1"/>
</dbReference>
<dbReference type="PANTHER" id="PTHR21576:SF167">
    <property type="entry name" value="OS09G0536700 PROTEIN"/>
    <property type="match status" value="1"/>
</dbReference>
<dbReference type="InterPro" id="IPR036259">
    <property type="entry name" value="MFS_trans_sf"/>
</dbReference>
<reference evidence="8" key="1">
    <citation type="submission" date="2024-02" db="EMBL/GenBank/DDBJ databases">
        <authorList>
            <consortium name="ELIXIR-Norway"/>
            <consortium name="Elixir Norway"/>
        </authorList>
    </citation>
    <scope>NUCLEOTIDE SEQUENCE</scope>
</reference>
<gene>
    <name evidence="8" type="ORF">CSSPTR1EN2_LOCUS3629</name>
</gene>